<sequence length="138" mass="16079">MTRITSSLVLEPDSVDREPGDVKDQAEDKANPKPWYTADEKSSKMSTDDLQNLIQEYPLPKGWYARLPGLQEPANYGTKFETGIYKEQVKSGYRLPLHPFALRFFEHYRMAPGQLVPNDWRNLLVLYIWFRLQAANQM</sequence>
<protein>
    <recommendedName>
        <fullName evidence="2">Transposase (putative) gypsy type domain-containing protein</fullName>
    </recommendedName>
</protein>
<gene>
    <name evidence="4" type="ORF">RJ640_012267</name>
    <name evidence="3" type="ORF">RJ640_012268</name>
</gene>
<dbReference type="EMBL" id="JAVXUO010000144">
    <property type="protein sequence ID" value="KAK2995027.1"/>
    <property type="molecule type" value="Genomic_DNA"/>
</dbReference>
<feature type="domain" description="Transposase (putative) gypsy type" evidence="2">
    <location>
        <begin position="86"/>
        <end position="124"/>
    </location>
</feature>
<evidence type="ECO:0000313" key="5">
    <source>
        <dbReference type="Proteomes" id="UP001187471"/>
    </source>
</evidence>
<dbReference type="AlphaFoldDB" id="A0AA88RFE7"/>
<dbReference type="EMBL" id="JAVXUO010001540">
    <property type="protein sequence ID" value="KAK2981336.1"/>
    <property type="molecule type" value="Genomic_DNA"/>
</dbReference>
<dbReference type="Pfam" id="PF04195">
    <property type="entry name" value="Transposase_28"/>
    <property type="match status" value="1"/>
</dbReference>
<proteinExistence type="predicted"/>
<keyword evidence="5" id="KW-1185">Reference proteome</keyword>
<evidence type="ECO:0000313" key="3">
    <source>
        <dbReference type="EMBL" id="KAK2981336.1"/>
    </source>
</evidence>
<reference evidence="3" key="1">
    <citation type="submission" date="2022-12" db="EMBL/GenBank/DDBJ databases">
        <title>Draft genome assemblies for two species of Escallonia (Escalloniales).</title>
        <authorList>
            <person name="Chanderbali A."/>
            <person name="Dervinis C."/>
            <person name="Anghel I."/>
            <person name="Soltis D."/>
            <person name="Soltis P."/>
            <person name="Zapata F."/>
        </authorList>
    </citation>
    <scope>NUCLEOTIDE SEQUENCE</scope>
    <source>
        <strain evidence="3">UCBG92.1500</strain>
        <tissue evidence="3">Leaf</tissue>
    </source>
</reference>
<evidence type="ECO:0000259" key="2">
    <source>
        <dbReference type="Pfam" id="PF04195"/>
    </source>
</evidence>
<feature type="compositionally biased region" description="Basic and acidic residues" evidence="1">
    <location>
        <begin position="14"/>
        <end position="31"/>
    </location>
</feature>
<organism evidence="3 5">
    <name type="scientific">Escallonia rubra</name>
    <dbReference type="NCBI Taxonomy" id="112253"/>
    <lineage>
        <taxon>Eukaryota</taxon>
        <taxon>Viridiplantae</taxon>
        <taxon>Streptophyta</taxon>
        <taxon>Embryophyta</taxon>
        <taxon>Tracheophyta</taxon>
        <taxon>Spermatophyta</taxon>
        <taxon>Magnoliopsida</taxon>
        <taxon>eudicotyledons</taxon>
        <taxon>Gunneridae</taxon>
        <taxon>Pentapetalae</taxon>
        <taxon>asterids</taxon>
        <taxon>campanulids</taxon>
        <taxon>Escalloniales</taxon>
        <taxon>Escalloniaceae</taxon>
        <taxon>Escallonia</taxon>
    </lineage>
</organism>
<comment type="caution">
    <text evidence="3">The sequence shown here is derived from an EMBL/GenBank/DDBJ whole genome shotgun (WGS) entry which is preliminary data.</text>
</comment>
<feature type="region of interest" description="Disordered" evidence="1">
    <location>
        <begin position="1"/>
        <end position="46"/>
    </location>
</feature>
<evidence type="ECO:0000256" key="1">
    <source>
        <dbReference type="SAM" id="MobiDB-lite"/>
    </source>
</evidence>
<accession>A0AA88RFE7</accession>
<dbReference type="InterPro" id="IPR007321">
    <property type="entry name" value="Transposase_28"/>
</dbReference>
<name>A0AA88RFE7_9ASTE</name>
<dbReference type="Proteomes" id="UP001187471">
    <property type="component" value="Unassembled WGS sequence"/>
</dbReference>
<evidence type="ECO:0000313" key="4">
    <source>
        <dbReference type="EMBL" id="KAK2995027.1"/>
    </source>
</evidence>